<reference evidence="1 2" key="1">
    <citation type="submission" date="2018-01" db="EMBL/GenBank/DDBJ databases">
        <title>Harnessing the power of phylogenomics to disentangle the directionality and signatures of interkingdom host jumping in the parasitic fungal genus Tolypocladium.</title>
        <authorList>
            <person name="Quandt C.A."/>
            <person name="Patterson W."/>
            <person name="Spatafora J.W."/>
        </authorList>
    </citation>
    <scope>NUCLEOTIDE SEQUENCE [LARGE SCALE GENOMIC DNA]</scope>
    <source>
        <strain evidence="1 2">NRBC 100945</strain>
    </source>
</reference>
<dbReference type="EMBL" id="PKSG01000328">
    <property type="protein sequence ID" value="POR36382.1"/>
    <property type="molecule type" value="Genomic_DNA"/>
</dbReference>
<gene>
    <name evidence="1" type="ORF">TPAR_03423</name>
</gene>
<protein>
    <submittedName>
        <fullName evidence="1">Uncharacterized protein</fullName>
    </submittedName>
</protein>
<accession>A0A2S4L1R0</accession>
<evidence type="ECO:0000313" key="1">
    <source>
        <dbReference type="EMBL" id="POR36382.1"/>
    </source>
</evidence>
<name>A0A2S4L1R0_9HYPO</name>
<keyword evidence="2" id="KW-1185">Reference proteome</keyword>
<evidence type="ECO:0000313" key="2">
    <source>
        <dbReference type="Proteomes" id="UP000237481"/>
    </source>
</evidence>
<dbReference type="Proteomes" id="UP000237481">
    <property type="component" value="Unassembled WGS sequence"/>
</dbReference>
<dbReference type="AlphaFoldDB" id="A0A2S4L1R0"/>
<comment type="caution">
    <text evidence="1">The sequence shown here is derived from an EMBL/GenBank/DDBJ whole genome shotgun (WGS) entry which is preliminary data.</text>
</comment>
<proteinExistence type="predicted"/>
<feature type="non-terminal residue" evidence="1">
    <location>
        <position position="1"/>
    </location>
</feature>
<sequence length="124" mass="13742">GSQPRFSPPAVHRRPQPWTCNLAPRRTFFSSCAFASFSTSPLRLSFNCAFHPPQASSHVCCSRSRLRARGPAWRGLDPRRHGVPCFCTCFLCHREWRLVRAASGLSCAIGRSCRASGACNPAKH</sequence>
<organism evidence="1 2">
    <name type="scientific">Tolypocladium paradoxum</name>
    <dbReference type="NCBI Taxonomy" id="94208"/>
    <lineage>
        <taxon>Eukaryota</taxon>
        <taxon>Fungi</taxon>
        <taxon>Dikarya</taxon>
        <taxon>Ascomycota</taxon>
        <taxon>Pezizomycotina</taxon>
        <taxon>Sordariomycetes</taxon>
        <taxon>Hypocreomycetidae</taxon>
        <taxon>Hypocreales</taxon>
        <taxon>Ophiocordycipitaceae</taxon>
        <taxon>Tolypocladium</taxon>
    </lineage>
</organism>